<proteinExistence type="predicted"/>
<sequence>MTECKPAQVWDCIVKEARKQADEEPMLASFITPPLSIMIALLLA</sequence>
<evidence type="ECO:0000313" key="2">
    <source>
        <dbReference type="Proteomes" id="UP000031666"/>
    </source>
</evidence>
<reference evidence="1 2" key="1">
    <citation type="submission" date="2015-01" db="EMBL/GenBank/DDBJ databases">
        <title>Vibrio sp. C94 JCM 19241 whole genome shotgun sequence.</title>
        <authorList>
            <person name="Sawabe T."/>
            <person name="Meirelles P."/>
            <person name="Feng G."/>
            <person name="Sayaka M."/>
            <person name="Hattori M."/>
            <person name="Ohkuma M."/>
        </authorList>
    </citation>
    <scope>NUCLEOTIDE SEQUENCE [LARGE SCALE GENOMIC DNA]</scope>
    <source>
        <strain evidence="2">JCM 19241</strain>
    </source>
</reference>
<dbReference type="Proteomes" id="UP000031666">
    <property type="component" value="Unassembled WGS sequence"/>
</dbReference>
<comment type="caution">
    <text evidence="1">The sequence shown here is derived from an EMBL/GenBank/DDBJ whole genome shotgun (WGS) entry which is preliminary data.</text>
</comment>
<gene>
    <name evidence="1" type="ORF">JCM19241_6099</name>
</gene>
<dbReference type="STRING" id="1481914.JCM19241_6099"/>
<evidence type="ECO:0000313" key="1">
    <source>
        <dbReference type="EMBL" id="GAM78268.1"/>
    </source>
</evidence>
<reference evidence="1 2" key="2">
    <citation type="submission" date="2015-01" db="EMBL/GenBank/DDBJ databases">
        <authorList>
            <consortium name="NBRP consortium"/>
            <person name="Sawabe T."/>
            <person name="Meirelles P."/>
            <person name="Feng G."/>
            <person name="Sayaka M."/>
            <person name="Hattori M."/>
            <person name="Ohkuma M."/>
        </authorList>
    </citation>
    <scope>NUCLEOTIDE SEQUENCE [LARGE SCALE GENOMIC DNA]</scope>
    <source>
        <strain evidence="2">JCM 19241</strain>
    </source>
</reference>
<protein>
    <submittedName>
        <fullName evidence="1">Uncharacterized protein</fullName>
    </submittedName>
</protein>
<dbReference type="AlphaFoldDB" id="A0A0B8QTD4"/>
<accession>A0A0B8QTD4</accession>
<name>A0A0B8QTD4_9VIBR</name>
<organism evidence="1 2">
    <name type="scientific">Vibrio ishigakensis</name>
    <dbReference type="NCBI Taxonomy" id="1481914"/>
    <lineage>
        <taxon>Bacteria</taxon>
        <taxon>Pseudomonadati</taxon>
        <taxon>Pseudomonadota</taxon>
        <taxon>Gammaproteobacteria</taxon>
        <taxon>Vibrionales</taxon>
        <taxon>Vibrionaceae</taxon>
        <taxon>Vibrio</taxon>
    </lineage>
</organism>
<dbReference type="EMBL" id="BBSC01000013">
    <property type="protein sequence ID" value="GAM78268.1"/>
    <property type="molecule type" value="Genomic_DNA"/>
</dbReference>